<evidence type="ECO:0000313" key="2">
    <source>
        <dbReference type="Proteomes" id="UP000694844"/>
    </source>
</evidence>
<dbReference type="RefSeq" id="XP_022318331.1">
    <property type="nucleotide sequence ID" value="XM_022462623.1"/>
</dbReference>
<feature type="transmembrane region" description="Helical" evidence="1">
    <location>
        <begin position="172"/>
        <end position="196"/>
    </location>
</feature>
<organism evidence="2 3">
    <name type="scientific">Crassostrea virginica</name>
    <name type="common">Eastern oyster</name>
    <dbReference type="NCBI Taxonomy" id="6565"/>
    <lineage>
        <taxon>Eukaryota</taxon>
        <taxon>Metazoa</taxon>
        <taxon>Spiralia</taxon>
        <taxon>Lophotrochozoa</taxon>
        <taxon>Mollusca</taxon>
        <taxon>Bivalvia</taxon>
        <taxon>Autobranchia</taxon>
        <taxon>Pteriomorphia</taxon>
        <taxon>Ostreida</taxon>
        <taxon>Ostreoidea</taxon>
        <taxon>Ostreidae</taxon>
        <taxon>Crassostrea</taxon>
    </lineage>
</organism>
<name>A0A8B8CV53_CRAVI</name>
<dbReference type="GeneID" id="111121367"/>
<dbReference type="Proteomes" id="UP000694844">
    <property type="component" value="Chromosome 2"/>
</dbReference>
<gene>
    <name evidence="3" type="primary">LOC111121367</name>
</gene>
<sequence>MGTRLHDLSANICVGLHLHPILTGASEAIVWLLRRLRRRVITKYCHVPLSFLLYVLMVLIQRYNPVMVQAVRSAYRPISSFNDLLRYNITTGDRRWTGIRRITVLKWSGSVDSDTLFDCLAVNIASMSLVQVSCDTELPSLCENGSISTTSVNEGIGFDGSINEGQTVKFNAALAVGLVFGGVLLGTLIAMGVVLVKRRKQTKMRKTSATFHNSNYETAMDATIPAEYAEVNYDVTSPGNARTDDTYDHARIQSLGRVLVDRREVFGPSSVQGLDDDYDHIH</sequence>
<keyword evidence="2" id="KW-1185">Reference proteome</keyword>
<accession>A0A8B8CV53</accession>
<evidence type="ECO:0000256" key="1">
    <source>
        <dbReference type="SAM" id="Phobius"/>
    </source>
</evidence>
<evidence type="ECO:0000313" key="3">
    <source>
        <dbReference type="RefSeq" id="XP_022318331.1"/>
    </source>
</evidence>
<keyword evidence="1" id="KW-0812">Transmembrane</keyword>
<dbReference type="KEGG" id="cvn:111121367"/>
<keyword evidence="1" id="KW-0472">Membrane</keyword>
<proteinExistence type="predicted"/>
<reference evidence="3" key="1">
    <citation type="submission" date="2025-08" db="UniProtKB">
        <authorList>
            <consortium name="RefSeq"/>
        </authorList>
    </citation>
    <scope>IDENTIFICATION</scope>
    <source>
        <tissue evidence="3">Whole sample</tissue>
    </source>
</reference>
<feature type="transmembrane region" description="Helical" evidence="1">
    <location>
        <begin position="44"/>
        <end position="63"/>
    </location>
</feature>
<dbReference type="AlphaFoldDB" id="A0A8B8CV53"/>
<protein>
    <submittedName>
        <fullName evidence="3">Uncharacterized protein LOC111121367 isoform X1</fullName>
    </submittedName>
</protein>
<keyword evidence="1" id="KW-1133">Transmembrane helix</keyword>
<dbReference type="OrthoDB" id="10657756at2759"/>